<protein>
    <submittedName>
        <fullName evidence="7">TetR/AcrR family transcriptional regulator</fullName>
    </submittedName>
</protein>
<dbReference type="GeneID" id="82190486"/>
<evidence type="ECO:0000259" key="6">
    <source>
        <dbReference type="PROSITE" id="PS50977"/>
    </source>
</evidence>
<dbReference type="PRINTS" id="PR00455">
    <property type="entry name" value="HTHTETR"/>
</dbReference>
<dbReference type="Proteomes" id="UP000308978">
    <property type="component" value="Unassembled WGS sequence"/>
</dbReference>
<dbReference type="RefSeq" id="WP_016309143.1">
    <property type="nucleotide sequence ID" value="NZ_CAJTBT010000008.1"/>
</dbReference>
<dbReference type="PROSITE" id="PS50977">
    <property type="entry name" value="HTH_TETR_2"/>
    <property type="match status" value="1"/>
</dbReference>
<keyword evidence="2" id="KW-0805">Transcription regulation</keyword>
<dbReference type="Pfam" id="PF02909">
    <property type="entry name" value="TetR_C_1"/>
    <property type="match status" value="1"/>
</dbReference>
<sequence>MGHAPAAKERPALTRDHIVQVATELIEREGLGAFTMRALGRDLGVSAMAVYSHFVSRDEVLCAVLERFMGTMDTDPVPGERWDDTLRRTMTSIYREELAHPEVASIDVNPQAAGNGLAAHTEKIVSLHLAQGMPEPVLRQAWAMVDAYLAGFVGNAIALQAEAERKGVSAAELREEGGGGADGEAAAAPLWQRIVRSAYTEEAFAHGVEIIIQGIRALSAPDPCAWRTPEE</sequence>
<dbReference type="EMBL" id="SSTJ01000013">
    <property type="protein sequence ID" value="THG36653.1"/>
    <property type="molecule type" value="Genomic_DNA"/>
</dbReference>
<keyword evidence="1" id="KW-0678">Repressor</keyword>
<dbReference type="GO" id="GO:0003700">
    <property type="term" value="F:DNA-binding transcription factor activity"/>
    <property type="evidence" value="ECO:0007669"/>
    <property type="project" value="TreeGrafter"/>
</dbReference>
<organism evidence="7 8">
    <name type="scientific">Adlercreutzia caecimuris</name>
    <dbReference type="NCBI Taxonomy" id="671266"/>
    <lineage>
        <taxon>Bacteria</taxon>
        <taxon>Bacillati</taxon>
        <taxon>Actinomycetota</taxon>
        <taxon>Coriobacteriia</taxon>
        <taxon>Eggerthellales</taxon>
        <taxon>Eggerthellaceae</taxon>
        <taxon>Adlercreutzia</taxon>
    </lineage>
</organism>
<feature type="DNA-binding region" description="H-T-H motif" evidence="5">
    <location>
        <begin position="35"/>
        <end position="54"/>
    </location>
</feature>
<feature type="domain" description="HTH tetR-type" evidence="6">
    <location>
        <begin position="12"/>
        <end position="72"/>
    </location>
</feature>
<keyword evidence="3 5" id="KW-0238">DNA-binding</keyword>
<name>A0A4S4G0G7_9ACTN</name>
<evidence type="ECO:0000313" key="7">
    <source>
        <dbReference type="EMBL" id="THG36653.1"/>
    </source>
</evidence>
<evidence type="ECO:0000256" key="3">
    <source>
        <dbReference type="ARBA" id="ARBA00023125"/>
    </source>
</evidence>
<dbReference type="InterPro" id="IPR003012">
    <property type="entry name" value="Tet_transcr_reg_TetR"/>
</dbReference>
<dbReference type="GO" id="GO:0000976">
    <property type="term" value="F:transcription cis-regulatory region binding"/>
    <property type="evidence" value="ECO:0007669"/>
    <property type="project" value="TreeGrafter"/>
</dbReference>
<dbReference type="Gene3D" id="1.10.357.10">
    <property type="entry name" value="Tetracycline Repressor, domain 2"/>
    <property type="match status" value="1"/>
</dbReference>
<accession>A0A4S4G0G7</accession>
<evidence type="ECO:0000256" key="1">
    <source>
        <dbReference type="ARBA" id="ARBA00022491"/>
    </source>
</evidence>
<dbReference type="Pfam" id="PF00440">
    <property type="entry name" value="TetR_N"/>
    <property type="match status" value="1"/>
</dbReference>
<dbReference type="SUPFAM" id="SSF46689">
    <property type="entry name" value="Homeodomain-like"/>
    <property type="match status" value="1"/>
</dbReference>
<evidence type="ECO:0000313" key="8">
    <source>
        <dbReference type="Proteomes" id="UP000308978"/>
    </source>
</evidence>
<dbReference type="GO" id="GO:0046677">
    <property type="term" value="P:response to antibiotic"/>
    <property type="evidence" value="ECO:0007669"/>
    <property type="project" value="InterPro"/>
</dbReference>
<dbReference type="AlphaFoldDB" id="A0A4S4G0G7"/>
<reference evidence="7 8" key="1">
    <citation type="submission" date="2019-04" db="EMBL/GenBank/DDBJ databases">
        <title>Microbes associate with the intestines of laboratory mice.</title>
        <authorList>
            <person name="Navarre W."/>
            <person name="Wong E."/>
            <person name="Huang K.C."/>
            <person name="Tropini C."/>
            <person name="Ng K."/>
            <person name="Yu B."/>
        </authorList>
    </citation>
    <scope>NUCLEOTIDE SEQUENCE [LARGE SCALE GENOMIC DNA]</scope>
    <source>
        <strain evidence="7 8">NM80_B27</strain>
    </source>
</reference>
<gene>
    <name evidence="7" type="ORF">E5986_09350</name>
</gene>
<dbReference type="InterPro" id="IPR004111">
    <property type="entry name" value="Repressor_TetR_C"/>
</dbReference>
<keyword evidence="4" id="KW-0804">Transcription</keyword>
<dbReference type="PRINTS" id="PR00400">
    <property type="entry name" value="TETREPRESSOR"/>
</dbReference>
<dbReference type="InterPro" id="IPR001647">
    <property type="entry name" value="HTH_TetR"/>
</dbReference>
<proteinExistence type="predicted"/>
<comment type="caution">
    <text evidence="7">The sequence shown here is derived from an EMBL/GenBank/DDBJ whole genome shotgun (WGS) entry which is preliminary data.</text>
</comment>
<dbReference type="GO" id="GO:0045892">
    <property type="term" value="P:negative regulation of DNA-templated transcription"/>
    <property type="evidence" value="ECO:0007669"/>
    <property type="project" value="InterPro"/>
</dbReference>
<evidence type="ECO:0000256" key="2">
    <source>
        <dbReference type="ARBA" id="ARBA00023015"/>
    </source>
</evidence>
<dbReference type="InterPro" id="IPR009057">
    <property type="entry name" value="Homeodomain-like_sf"/>
</dbReference>
<dbReference type="PANTHER" id="PTHR30055">
    <property type="entry name" value="HTH-TYPE TRANSCRIPTIONAL REGULATOR RUTR"/>
    <property type="match status" value="1"/>
</dbReference>
<dbReference type="PANTHER" id="PTHR30055:SF234">
    <property type="entry name" value="HTH-TYPE TRANSCRIPTIONAL REGULATOR BETI"/>
    <property type="match status" value="1"/>
</dbReference>
<dbReference type="InterPro" id="IPR036271">
    <property type="entry name" value="Tet_transcr_reg_TetR-rel_C_sf"/>
</dbReference>
<evidence type="ECO:0000256" key="4">
    <source>
        <dbReference type="ARBA" id="ARBA00023163"/>
    </source>
</evidence>
<dbReference type="InterPro" id="IPR050109">
    <property type="entry name" value="HTH-type_TetR-like_transc_reg"/>
</dbReference>
<evidence type="ECO:0000256" key="5">
    <source>
        <dbReference type="PROSITE-ProRule" id="PRU00335"/>
    </source>
</evidence>
<dbReference type="SUPFAM" id="SSF48498">
    <property type="entry name" value="Tetracyclin repressor-like, C-terminal domain"/>
    <property type="match status" value="1"/>
</dbReference>